<organism evidence="2 3">
    <name type="scientific">Rangifer tarandus platyrhynchus</name>
    <name type="common">Svalbard reindeer</name>
    <dbReference type="NCBI Taxonomy" id="3082113"/>
    <lineage>
        <taxon>Eukaryota</taxon>
        <taxon>Metazoa</taxon>
        <taxon>Chordata</taxon>
        <taxon>Craniata</taxon>
        <taxon>Vertebrata</taxon>
        <taxon>Euteleostomi</taxon>
        <taxon>Mammalia</taxon>
        <taxon>Eutheria</taxon>
        <taxon>Laurasiatheria</taxon>
        <taxon>Artiodactyla</taxon>
        <taxon>Ruminantia</taxon>
        <taxon>Pecora</taxon>
        <taxon>Cervidae</taxon>
        <taxon>Odocoileinae</taxon>
        <taxon>Rangifer</taxon>
    </lineage>
</organism>
<dbReference type="Proteomes" id="UP001176941">
    <property type="component" value="Chromosome 25"/>
</dbReference>
<evidence type="ECO:0000313" key="3">
    <source>
        <dbReference type="Proteomes" id="UP001176941"/>
    </source>
</evidence>
<dbReference type="EMBL" id="OX459961">
    <property type="protein sequence ID" value="CAI9166575.1"/>
    <property type="molecule type" value="Genomic_DNA"/>
</dbReference>
<feature type="compositionally biased region" description="Gly residues" evidence="1">
    <location>
        <begin position="98"/>
        <end position="111"/>
    </location>
</feature>
<protein>
    <recommendedName>
        <fullName evidence="4">Basic proline-rich protein-like</fullName>
    </recommendedName>
</protein>
<gene>
    <name evidence="2" type="ORF">MRATA1EN1_LOCUS15537</name>
</gene>
<reference evidence="2" key="1">
    <citation type="submission" date="2023-04" db="EMBL/GenBank/DDBJ databases">
        <authorList>
            <consortium name="ELIXIR-Norway"/>
        </authorList>
    </citation>
    <scope>NUCLEOTIDE SEQUENCE [LARGE SCALE GENOMIC DNA]</scope>
</reference>
<feature type="compositionally biased region" description="Low complexity" evidence="1">
    <location>
        <begin position="257"/>
        <end position="270"/>
    </location>
</feature>
<keyword evidence="3" id="KW-1185">Reference proteome</keyword>
<feature type="compositionally biased region" description="Low complexity" evidence="1">
    <location>
        <begin position="1"/>
        <end position="12"/>
    </location>
</feature>
<name>A0ABN8YY83_RANTA</name>
<feature type="compositionally biased region" description="Low complexity" evidence="1">
    <location>
        <begin position="207"/>
        <end position="221"/>
    </location>
</feature>
<proteinExistence type="predicted"/>
<feature type="compositionally biased region" description="Basic residues" evidence="1">
    <location>
        <begin position="271"/>
        <end position="283"/>
    </location>
</feature>
<feature type="compositionally biased region" description="Gly residues" evidence="1">
    <location>
        <begin position="72"/>
        <end position="90"/>
    </location>
</feature>
<feature type="compositionally biased region" description="Low complexity" evidence="1">
    <location>
        <begin position="122"/>
        <end position="133"/>
    </location>
</feature>
<evidence type="ECO:0000313" key="2">
    <source>
        <dbReference type="EMBL" id="CAI9166575.1"/>
    </source>
</evidence>
<evidence type="ECO:0008006" key="4">
    <source>
        <dbReference type="Google" id="ProtNLM"/>
    </source>
</evidence>
<sequence>MSAAGLSDSDSGGRPDSCQTVPACPLPPFRKRPETSQGAAAPSPPPEPRPSGWVQGTEAARKGLKSLPNLGTGRGEGGARAPEAGGGRGSLGARAAGCAGGRAGRGYGGFPGSARPHAFLGSPVSLPSASSPSIRAGVPGPLHEGCPARSPPPTPGRRPRGGRELLIGPLAQTPCVRSPPPPLARSGRDPPVGLAHLNLDLPRGTGAASPERASSSARATAGWGERARRELQQVSLDQPSVPCPGTARICAPHRTLRGSSPPSRPAPLRARPLRARRRLRGGA</sequence>
<accession>A0ABN8YY83</accession>
<evidence type="ECO:0000256" key="1">
    <source>
        <dbReference type="SAM" id="MobiDB-lite"/>
    </source>
</evidence>
<feature type="region of interest" description="Disordered" evidence="1">
    <location>
        <begin position="1"/>
        <end position="283"/>
    </location>
</feature>